<accession>A0ABD2PKK9</accession>
<sequence length="215" mass="24655">KHPKSKRLTKKWVHELPKLLMVYNNIPMTDSNLSRAEIAYGENQSLPIERWELVKKRDRMEDDMHKLWQKLNRMGPIKTERYGEKPSYVPDSIFDAKYAWIIDERIGNRKKDPLYFGPLKTSSKVFTVNKEGKPYTVSIDKLKEYKPPLDANFQPSNVIGSNSGRPTISPEPNTNSTPPNDNTASNEDVPEDANQERTAIQSSQETEDIPVQAPT</sequence>
<gene>
    <name evidence="2" type="ORF">Ciccas_013895</name>
</gene>
<evidence type="ECO:0000313" key="3">
    <source>
        <dbReference type="Proteomes" id="UP001626550"/>
    </source>
</evidence>
<dbReference type="EMBL" id="JBJKFK010006980">
    <property type="protein sequence ID" value="KAL3307588.1"/>
    <property type="molecule type" value="Genomic_DNA"/>
</dbReference>
<comment type="caution">
    <text evidence="2">The sequence shown here is derived from an EMBL/GenBank/DDBJ whole genome shotgun (WGS) entry which is preliminary data.</text>
</comment>
<name>A0ABD2PKK9_9PLAT</name>
<organism evidence="2 3">
    <name type="scientific">Cichlidogyrus casuarinus</name>
    <dbReference type="NCBI Taxonomy" id="1844966"/>
    <lineage>
        <taxon>Eukaryota</taxon>
        <taxon>Metazoa</taxon>
        <taxon>Spiralia</taxon>
        <taxon>Lophotrochozoa</taxon>
        <taxon>Platyhelminthes</taxon>
        <taxon>Monogenea</taxon>
        <taxon>Monopisthocotylea</taxon>
        <taxon>Dactylogyridea</taxon>
        <taxon>Ancyrocephalidae</taxon>
        <taxon>Cichlidogyrus</taxon>
    </lineage>
</organism>
<protein>
    <submittedName>
        <fullName evidence="2">Uncharacterized protein</fullName>
    </submittedName>
</protein>
<dbReference type="Proteomes" id="UP001626550">
    <property type="component" value="Unassembled WGS sequence"/>
</dbReference>
<proteinExistence type="predicted"/>
<evidence type="ECO:0000256" key="1">
    <source>
        <dbReference type="SAM" id="MobiDB-lite"/>
    </source>
</evidence>
<feature type="compositionally biased region" description="Low complexity" evidence="1">
    <location>
        <begin position="166"/>
        <end position="186"/>
    </location>
</feature>
<reference evidence="2 3" key="1">
    <citation type="submission" date="2024-11" db="EMBL/GenBank/DDBJ databases">
        <title>Adaptive evolution of stress response genes in parasites aligns with host niche diversity.</title>
        <authorList>
            <person name="Hahn C."/>
            <person name="Resl P."/>
        </authorList>
    </citation>
    <scope>NUCLEOTIDE SEQUENCE [LARGE SCALE GENOMIC DNA]</scope>
    <source>
        <strain evidence="2">EGGRZ-B1_66</strain>
        <tissue evidence="2">Body</tissue>
    </source>
</reference>
<evidence type="ECO:0000313" key="2">
    <source>
        <dbReference type="EMBL" id="KAL3307588.1"/>
    </source>
</evidence>
<keyword evidence="3" id="KW-1185">Reference proteome</keyword>
<feature type="non-terminal residue" evidence="2">
    <location>
        <position position="215"/>
    </location>
</feature>
<feature type="compositionally biased region" description="Polar residues" evidence="1">
    <location>
        <begin position="153"/>
        <end position="165"/>
    </location>
</feature>
<feature type="region of interest" description="Disordered" evidence="1">
    <location>
        <begin position="147"/>
        <end position="215"/>
    </location>
</feature>
<feature type="non-terminal residue" evidence="2">
    <location>
        <position position="1"/>
    </location>
</feature>
<dbReference type="AlphaFoldDB" id="A0ABD2PKK9"/>